<evidence type="ECO:0000313" key="1">
    <source>
        <dbReference type="EMBL" id="ADE12148.1"/>
    </source>
</evidence>
<dbReference type="HOGENOM" id="CLU_2737832_0_0_4"/>
<protein>
    <submittedName>
        <fullName evidence="1">Uncharacterized protein</fullName>
    </submittedName>
</protein>
<dbReference type="RefSeq" id="WP_013030046.1">
    <property type="nucleotide sequence ID" value="NC_013959.1"/>
</dbReference>
<sequence length="71" mass="7063">MTTFSTLAAMQLLTAEKAAVQAAGGYEDGQGMLSAINATIAEVKLQLTVLAANVPAGTNLTAINAALTALA</sequence>
<dbReference type="STRING" id="580332.Slit_1919"/>
<reference evidence="1 2" key="1">
    <citation type="submission" date="2010-03" db="EMBL/GenBank/DDBJ databases">
        <title>Complete sequence of Sideroxydans lithotrophicus ES-1.</title>
        <authorList>
            <consortium name="US DOE Joint Genome Institute"/>
            <person name="Lucas S."/>
            <person name="Copeland A."/>
            <person name="Lapidus A."/>
            <person name="Cheng J.-F."/>
            <person name="Bruce D."/>
            <person name="Goodwin L."/>
            <person name="Pitluck S."/>
            <person name="Munk A.C."/>
            <person name="Detter J.C."/>
            <person name="Han C."/>
            <person name="Tapia R."/>
            <person name="Larimer F."/>
            <person name="Land M."/>
            <person name="Hauser L."/>
            <person name="Kyrpides N."/>
            <person name="Ivanova N."/>
            <person name="Emerson D."/>
            <person name="Woyke T."/>
        </authorList>
    </citation>
    <scope>NUCLEOTIDE SEQUENCE [LARGE SCALE GENOMIC DNA]</scope>
    <source>
        <strain evidence="1 2">ES-1</strain>
    </source>
</reference>
<dbReference type="KEGG" id="slt:Slit_1919"/>
<organism evidence="1 2">
    <name type="scientific">Sideroxydans lithotrophicus (strain ES-1)</name>
    <dbReference type="NCBI Taxonomy" id="580332"/>
    <lineage>
        <taxon>Bacteria</taxon>
        <taxon>Pseudomonadati</taxon>
        <taxon>Pseudomonadota</taxon>
        <taxon>Betaproteobacteria</taxon>
        <taxon>Nitrosomonadales</taxon>
        <taxon>Gallionellaceae</taxon>
        <taxon>Sideroxydans</taxon>
    </lineage>
</organism>
<dbReference type="EMBL" id="CP001965">
    <property type="protein sequence ID" value="ADE12148.1"/>
    <property type="molecule type" value="Genomic_DNA"/>
</dbReference>
<gene>
    <name evidence="1" type="ordered locus">Slit_1919</name>
</gene>
<keyword evidence="2" id="KW-1185">Reference proteome</keyword>
<proteinExistence type="predicted"/>
<name>D5CT62_SIDLE</name>
<dbReference type="AlphaFoldDB" id="D5CT62"/>
<dbReference type="Proteomes" id="UP000001625">
    <property type="component" value="Chromosome"/>
</dbReference>
<evidence type="ECO:0000313" key="2">
    <source>
        <dbReference type="Proteomes" id="UP000001625"/>
    </source>
</evidence>
<accession>D5CT62</accession>